<evidence type="ECO:0000256" key="3">
    <source>
        <dbReference type="ARBA" id="ARBA00022448"/>
    </source>
</evidence>
<evidence type="ECO:0000313" key="11">
    <source>
        <dbReference type="EMBL" id="CDP36084.1"/>
    </source>
</evidence>
<evidence type="ECO:0000256" key="8">
    <source>
        <dbReference type="ARBA" id="ARBA00023010"/>
    </source>
</evidence>
<dbReference type="PhylomeDB" id="A0A060T5J7"/>
<reference evidence="11" key="1">
    <citation type="submission" date="2014-02" db="EMBL/GenBank/DDBJ databases">
        <authorList>
            <person name="Genoscope - CEA"/>
        </authorList>
    </citation>
    <scope>NUCLEOTIDE SEQUENCE</scope>
    <source>
        <strain evidence="11">LS3</strain>
    </source>
</reference>
<evidence type="ECO:0000256" key="10">
    <source>
        <dbReference type="SAM" id="Phobius"/>
    </source>
</evidence>
<keyword evidence="8" id="KW-0811">Translocation</keyword>
<dbReference type="NCBIfam" id="TIGR00327">
    <property type="entry name" value="secE_euk_arch"/>
    <property type="match status" value="1"/>
</dbReference>
<evidence type="ECO:0000256" key="5">
    <source>
        <dbReference type="ARBA" id="ARBA00022824"/>
    </source>
</evidence>
<organism evidence="11">
    <name type="scientific">Blastobotrys adeninivorans</name>
    <name type="common">Yeast</name>
    <name type="synonym">Arxula adeninivorans</name>
    <dbReference type="NCBI Taxonomy" id="409370"/>
    <lineage>
        <taxon>Eukaryota</taxon>
        <taxon>Fungi</taxon>
        <taxon>Dikarya</taxon>
        <taxon>Ascomycota</taxon>
        <taxon>Saccharomycotina</taxon>
        <taxon>Dipodascomycetes</taxon>
        <taxon>Dipodascales</taxon>
        <taxon>Trichomonascaceae</taxon>
        <taxon>Blastobotrys</taxon>
    </lineage>
</organism>
<keyword evidence="4 10" id="KW-0812">Transmembrane</keyword>
<proteinExistence type="inferred from homology"/>
<gene>
    <name evidence="11" type="ORF">GNLVRS02_ARAD1B04928g</name>
</gene>
<keyword evidence="7 10" id="KW-1133">Transmembrane helix</keyword>
<evidence type="ECO:0000256" key="2">
    <source>
        <dbReference type="ARBA" id="ARBA00008274"/>
    </source>
</evidence>
<dbReference type="InterPro" id="IPR001901">
    <property type="entry name" value="Translocase_SecE/Sec61-g"/>
</dbReference>
<dbReference type="PROSITE" id="PS01067">
    <property type="entry name" value="SECE_SEC61G"/>
    <property type="match status" value="1"/>
</dbReference>
<comment type="subcellular location">
    <subcellularLocation>
        <location evidence="1">Endoplasmic reticulum membrane</location>
        <topology evidence="1">Single-pass membrane protein</topology>
    </subcellularLocation>
</comment>
<dbReference type="Pfam" id="PF00584">
    <property type="entry name" value="SecE"/>
    <property type="match status" value="1"/>
</dbReference>
<evidence type="ECO:0000256" key="9">
    <source>
        <dbReference type="ARBA" id="ARBA00023136"/>
    </source>
</evidence>
<dbReference type="GO" id="GO:0006605">
    <property type="term" value="P:protein targeting"/>
    <property type="evidence" value="ECO:0007669"/>
    <property type="project" value="InterPro"/>
</dbReference>
<keyword evidence="9 10" id="KW-0472">Membrane</keyword>
<dbReference type="SUPFAM" id="SSF103456">
    <property type="entry name" value="Preprotein translocase SecE subunit"/>
    <property type="match status" value="1"/>
</dbReference>
<evidence type="ECO:0000256" key="6">
    <source>
        <dbReference type="ARBA" id="ARBA00022927"/>
    </source>
</evidence>
<protein>
    <submittedName>
        <fullName evidence="11">ARAD1B04928p</fullName>
    </submittedName>
</protein>
<accession>A0A060T5J7</accession>
<dbReference type="PANTHER" id="PTHR12309">
    <property type="entry name" value="SEC61 GAMMA SUBUNIT"/>
    <property type="match status" value="1"/>
</dbReference>
<keyword evidence="5" id="KW-0256">Endoplasmic reticulum</keyword>
<evidence type="ECO:0000256" key="1">
    <source>
        <dbReference type="ARBA" id="ARBA00004389"/>
    </source>
</evidence>
<evidence type="ECO:0000256" key="7">
    <source>
        <dbReference type="ARBA" id="ARBA00022989"/>
    </source>
</evidence>
<keyword evidence="3" id="KW-0813">Transport</keyword>
<dbReference type="InterPro" id="IPR008158">
    <property type="entry name" value="Translocase_Sec61-g"/>
</dbReference>
<dbReference type="GO" id="GO:0005789">
    <property type="term" value="C:endoplasmic reticulum membrane"/>
    <property type="evidence" value="ECO:0007669"/>
    <property type="project" value="UniProtKB-SubCell"/>
</dbReference>
<feature type="transmembrane region" description="Helical" evidence="10">
    <location>
        <begin position="38"/>
        <end position="56"/>
    </location>
</feature>
<dbReference type="AlphaFoldDB" id="A0A060T5J7"/>
<dbReference type="EMBL" id="HG937692">
    <property type="protein sequence ID" value="CDP36084.1"/>
    <property type="molecule type" value="Genomic_DNA"/>
</dbReference>
<dbReference type="Gene3D" id="1.20.5.820">
    <property type="entry name" value="Preprotein translocase SecE subunit"/>
    <property type="match status" value="1"/>
</dbReference>
<sequence>MAQDGLEKITEIPVEFIKEGTNFINRCTKPDQKEYLKMIRAVGVGFIVMGAIGYGVKLVSTSRQSIIIYANSGSHSHQTPYYRIIIHYARYASIYTSCLDLCHAIVVS</sequence>
<keyword evidence="6" id="KW-0653">Protein transport</keyword>
<evidence type="ECO:0000256" key="4">
    <source>
        <dbReference type="ARBA" id="ARBA00022692"/>
    </source>
</evidence>
<dbReference type="InterPro" id="IPR023391">
    <property type="entry name" value="Prot_translocase_SecE_dom_sf"/>
</dbReference>
<dbReference type="HAMAP" id="MF_00422">
    <property type="entry name" value="SecE"/>
    <property type="match status" value="1"/>
</dbReference>
<dbReference type="GO" id="GO:0006886">
    <property type="term" value="P:intracellular protein transport"/>
    <property type="evidence" value="ECO:0007669"/>
    <property type="project" value="InterPro"/>
</dbReference>
<name>A0A060T5J7_BLAAD</name>
<reference evidence="11" key="2">
    <citation type="submission" date="2014-06" db="EMBL/GenBank/DDBJ databases">
        <title>The complete genome of Blastobotrys (Arxula) adeninivorans LS3 - a yeast of biotechnological interest.</title>
        <authorList>
            <person name="Kunze G."/>
            <person name="Gaillardin C."/>
            <person name="Czernicka M."/>
            <person name="Durrens P."/>
            <person name="Martin T."/>
            <person name="Boer E."/>
            <person name="Gabaldon T."/>
            <person name="Cruz J."/>
            <person name="Talla E."/>
            <person name="Marck C."/>
            <person name="Goffeau A."/>
            <person name="Barbe V."/>
            <person name="Baret P."/>
            <person name="Baronian K."/>
            <person name="Beier S."/>
            <person name="Bleykasten C."/>
            <person name="Bode R."/>
            <person name="Casaregola S."/>
            <person name="Despons L."/>
            <person name="Fairhead C."/>
            <person name="Giersberg M."/>
            <person name="Gierski P."/>
            <person name="Hahnel U."/>
            <person name="Hartmann A."/>
            <person name="Jankowska D."/>
            <person name="Jubin C."/>
            <person name="Jung P."/>
            <person name="Lafontaine I."/>
            <person name="Leh-Louis V."/>
            <person name="Lemaire M."/>
            <person name="Marcet-Houben M."/>
            <person name="Mascher M."/>
            <person name="Morel G."/>
            <person name="Richard G.-F."/>
            <person name="Riechen J."/>
            <person name="Sacerdot C."/>
            <person name="Sarkar A."/>
            <person name="Savel G."/>
            <person name="Schacherer J."/>
            <person name="Sherman D."/>
            <person name="Straub M.-L."/>
            <person name="Stein N."/>
            <person name="Thierry A."/>
            <person name="Trautwein-Schult A."/>
            <person name="Westhof E."/>
            <person name="Worch S."/>
            <person name="Dujon B."/>
            <person name="Souciet J.-L."/>
            <person name="Wincker P."/>
            <person name="Scholz U."/>
            <person name="Neuveglise N."/>
        </authorList>
    </citation>
    <scope>NUCLEOTIDE SEQUENCE</scope>
    <source>
        <strain evidence="11">LS3</strain>
    </source>
</reference>
<comment type="similarity">
    <text evidence="2">Belongs to the SecE/SEC61-gamma family.</text>
</comment>
<dbReference type="GO" id="GO:0008320">
    <property type="term" value="F:protein transmembrane transporter activity"/>
    <property type="evidence" value="ECO:0007669"/>
    <property type="project" value="InterPro"/>
</dbReference>